<gene>
    <name evidence="5" type="ORF">DV711_05900</name>
</gene>
<feature type="transmembrane region" description="Helical" evidence="3">
    <location>
        <begin position="70"/>
        <end position="87"/>
    </location>
</feature>
<dbReference type="Gene3D" id="3.30.70.270">
    <property type="match status" value="1"/>
</dbReference>
<evidence type="ECO:0000259" key="4">
    <source>
        <dbReference type="PROSITE" id="PS50887"/>
    </source>
</evidence>
<feature type="domain" description="GGDEF" evidence="4">
    <location>
        <begin position="168"/>
        <end position="295"/>
    </location>
</feature>
<comment type="caution">
    <text evidence="5">The sequence shown here is derived from an EMBL/GenBank/DDBJ whole genome shotgun (WGS) entry which is preliminary data.</text>
</comment>
<organism evidence="5 6">
    <name type="scientific">Motiliproteus coralliicola</name>
    <dbReference type="NCBI Taxonomy" id="2283196"/>
    <lineage>
        <taxon>Bacteria</taxon>
        <taxon>Pseudomonadati</taxon>
        <taxon>Pseudomonadota</taxon>
        <taxon>Gammaproteobacteria</taxon>
        <taxon>Oceanospirillales</taxon>
        <taxon>Oceanospirillaceae</taxon>
        <taxon>Motiliproteus</taxon>
    </lineage>
</organism>
<dbReference type="PANTHER" id="PTHR45138">
    <property type="entry name" value="REGULATORY COMPONENTS OF SENSORY TRANSDUCTION SYSTEM"/>
    <property type="match status" value="1"/>
</dbReference>
<reference evidence="5 6" key="1">
    <citation type="submission" date="2018-07" db="EMBL/GenBank/DDBJ databases">
        <title>Motiliproteus coralliicola sp. nov., a bacterium isolated from Coral.</title>
        <authorList>
            <person name="Wang G."/>
        </authorList>
    </citation>
    <scope>NUCLEOTIDE SEQUENCE [LARGE SCALE GENOMIC DNA]</scope>
    <source>
        <strain evidence="5 6">C34</strain>
    </source>
</reference>
<sequence>MKSDSDEIWGNKPLLLSWLLCIIYGTYVAVTNEPIEGSLDWFSVCMEGTLTLLPASVLYAIQGLKKQSQVYLPLFVGLTLIILALITDTLDELVHMPTALNALVEGVFQVIGYLLLLIGLKRWVDIDNEQKKHLLKLATTDSLTGIFNRRHFIDALNKETYRCRRYNEALSVILFDIDFFKKINDQHGHNVGDTVLIEVTQRVRHAIRDSDLLARYGGEEFMLLVPEANVETATRMAEKIRQQLQQNQMQGVGQITASFGVSQYRICESPHDLLTRVDQALYRAKSAGRNTVVSL</sequence>
<dbReference type="Pfam" id="PF00990">
    <property type="entry name" value="GGDEF"/>
    <property type="match status" value="1"/>
</dbReference>
<accession>A0A369WSL5</accession>
<dbReference type="GO" id="GO:1902201">
    <property type="term" value="P:negative regulation of bacterial-type flagellum-dependent cell motility"/>
    <property type="evidence" value="ECO:0007669"/>
    <property type="project" value="TreeGrafter"/>
</dbReference>
<dbReference type="SUPFAM" id="SSF55073">
    <property type="entry name" value="Nucleotide cyclase"/>
    <property type="match status" value="1"/>
</dbReference>
<feature type="transmembrane region" description="Helical" evidence="3">
    <location>
        <begin position="12"/>
        <end position="29"/>
    </location>
</feature>
<dbReference type="PANTHER" id="PTHR45138:SF24">
    <property type="entry name" value="DIGUANYLATE CYCLASE DGCC-RELATED"/>
    <property type="match status" value="1"/>
</dbReference>
<dbReference type="GO" id="GO:0043709">
    <property type="term" value="P:cell adhesion involved in single-species biofilm formation"/>
    <property type="evidence" value="ECO:0007669"/>
    <property type="project" value="TreeGrafter"/>
</dbReference>
<dbReference type="GO" id="GO:0005886">
    <property type="term" value="C:plasma membrane"/>
    <property type="evidence" value="ECO:0007669"/>
    <property type="project" value="TreeGrafter"/>
</dbReference>
<evidence type="ECO:0000256" key="3">
    <source>
        <dbReference type="SAM" id="Phobius"/>
    </source>
</evidence>
<dbReference type="AlphaFoldDB" id="A0A369WSL5"/>
<dbReference type="GO" id="GO:0052621">
    <property type="term" value="F:diguanylate cyclase activity"/>
    <property type="evidence" value="ECO:0007669"/>
    <property type="project" value="UniProtKB-EC"/>
</dbReference>
<evidence type="ECO:0000313" key="6">
    <source>
        <dbReference type="Proteomes" id="UP000253769"/>
    </source>
</evidence>
<dbReference type="InterPro" id="IPR043128">
    <property type="entry name" value="Rev_trsase/Diguanyl_cyclase"/>
</dbReference>
<evidence type="ECO:0000256" key="2">
    <source>
        <dbReference type="ARBA" id="ARBA00012528"/>
    </source>
</evidence>
<dbReference type="PROSITE" id="PS50887">
    <property type="entry name" value="GGDEF"/>
    <property type="match status" value="1"/>
</dbReference>
<proteinExistence type="predicted"/>
<feature type="transmembrane region" description="Helical" evidence="3">
    <location>
        <begin position="41"/>
        <end position="61"/>
    </location>
</feature>
<name>A0A369WSL5_9GAMM</name>
<dbReference type="FunFam" id="3.30.70.270:FF:000001">
    <property type="entry name" value="Diguanylate cyclase domain protein"/>
    <property type="match status" value="1"/>
</dbReference>
<dbReference type="InterPro" id="IPR029787">
    <property type="entry name" value="Nucleotide_cyclase"/>
</dbReference>
<dbReference type="EMBL" id="QQOH01000001">
    <property type="protein sequence ID" value="RDE25090.1"/>
    <property type="molecule type" value="Genomic_DNA"/>
</dbReference>
<dbReference type="NCBIfam" id="TIGR00254">
    <property type="entry name" value="GGDEF"/>
    <property type="match status" value="1"/>
</dbReference>
<keyword evidence="3" id="KW-0812">Transmembrane</keyword>
<dbReference type="OrthoDB" id="5296913at2"/>
<dbReference type="SMART" id="SM00267">
    <property type="entry name" value="GGDEF"/>
    <property type="match status" value="1"/>
</dbReference>
<dbReference type="Proteomes" id="UP000253769">
    <property type="component" value="Unassembled WGS sequence"/>
</dbReference>
<keyword evidence="3" id="KW-0472">Membrane</keyword>
<dbReference type="EC" id="2.7.7.65" evidence="2"/>
<protein>
    <recommendedName>
        <fullName evidence="2">diguanylate cyclase</fullName>
        <ecNumber evidence="2">2.7.7.65</ecNumber>
    </recommendedName>
</protein>
<keyword evidence="3" id="KW-1133">Transmembrane helix</keyword>
<dbReference type="InterPro" id="IPR000160">
    <property type="entry name" value="GGDEF_dom"/>
</dbReference>
<evidence type="ECO:0000313" key="5">
    <source>
        <dbReference type="EMBL" id="RDE25090.1"/>
    </source>
</evidence>
<dbReference type="InterPro" id="IPR050469">
    <property type="entry name" value="Diguanylate_Cyclase"/>
</dbReference>
<evidence type="ECO:0000256" key="1">
    <source>
        <dbReference type="ARBA" id="ARBA00001946"/>
    </source>
</evidence>
<dbReference type="CDD" id="cd01949">
    <property type="entry name" value="GGDEF"/>
    <property type="match status" value="1"/>
</dbReference>
<feature type="transmembrane region" description="Helical" evidence="3">
    <location>
        <begin position="99"/>
        <end position="120"/>
    </location>
</feature>
<keyword evidence="6" id="KW-1185">Reference proteome</keyword>
<dbReference type="RefSeq" id="WP_114694687.1">
    <property type="nucleotide sequence ID" value="NZ_QQOH01000001.1"/>
</dbReference>
<comment type="cofactor">
    <cofactor evidence="1">
        <name>Mg(2+)</name>
        <dbReference type="ChEBI" id="CHEBI:18420"/>
    </cofactor>
</comment>